<dbReference type="EMBL" id="KK113903">
    <property type="protein sequence ID" value="KFM61307.1"/>
    <property type="molecule type" value="Genomic_DNA"/>
</dbReference>
<protein>
    <submittedName>
        <fullName evidence="2">Uncharacterized protein</fullName>
    </submittedName>
</protein>
<proteinExistence type="predicted"/>
<feature type="coiled-coil region" evidence="1">
    <location>
        <begin position="166"/>
        <end position="200"/>
    </location>
</feature>
<dbReference type="AlphaFoldDB" id="A0A087T868"/>
<gene>
    <name evidence="2" type="ORF">X975_16101</name>
</gene>
<feature type="non-terminal residue" evidence="2">
    <location>
        <position position="206"/>
    </location>
</feature>
<reference evidence="2 3" key="1">
    <citation type="submission" date="2013-11" db="EMBL/GenBank/DDBJ databases">
        <title>Genome sequencing of Stegodyphus mimosarum.</title>
        <authorList>
            <person name="Bechsgaard J."/>
        </authorList>
    </citation>
    <scope>NUCLEOTIDE SEQUENCE [LARGE SCALE GENOMIC DNA]</scope>
</reference>
<accession>A0A087T868</accession>
<evidence type="ECO:0000313" key="2">
    <source>
        <dbReference type="EMBL" id="KFM61307.1"/>
    </source>
</evidence>
<dbReference type="Proteomes" id="UP000054359">
    <property type="component" value="Unassembled WGS sequence"/>
</dbReference>
<name>A0A087T868_STEMI</name>
<organism evidence="2 3">
    <name type="scientific">Stegodyphus mimosarum</name>
    <name type="common">African social velvet spider</name>
    <dbReference type="NCBI Taxonomy" id="407821"/>
    <lineage>
        <taxon>Eukaryota</taxon>
        <taxon>Metazoa</taxon>
        <taxon>Ecdysozoa</taxon>
        <taxon>Arthropoda</taxon>
        <taxon>Chelicerata</taxon>
        <taxon>Arachnida</taxon>
        <taxon>Araneae</taxon>
        <taxon>Araneomorphae</taxon>
        <taxon>Entelegynae</taxon>
        <taxon>Eresoidea</taxon>
        <taxon>Eresidae</taxon>
        <taxon>Stegodyphus</taxon>
    </lineage>
</organism>
<sequence length="206" mass="24151">MSEKSKVYEDEIKSLQDKIKYSDEALCSKSSEAESALQKYLVEINFLRSSVEKLEQQLNLSDEEKQEIKIENACLQAVINEHEKQIISLNERLNAEQEKNSENLLMYENYKQSIETKLCNLLSLKQIYCEALKNIISLYDIEEDTSYVDSENYSIKPVEEFSLESKNVISRIITKVENKLKLLQEEISKYQNNYQSLMSLYESRDQ</sequence>
<evidence type="ECO:0000256" key="1">
    <source>
        <dbReference type="SAM" id="Coils"/>
    </source>
</evidence>
<feature type="coiled-coil region" evidence="1">
    <location>
        <begin position="37"/>
        <end position="99"/>
    </location>
</feature>
<keyword evidence="1" id="KW-0175">Coiled coil</keyword>
<evidence type="ECO:0000313" key="3">
    <source>
        <dbReference type="Proteomes" id="UP000054359"/>
    </source>
</evidence>
<keyword evidence="3" id="KW-1185">Reference proteome</keyword>